<feature type="transmembrane region" description="Helical" evidence="10">
    <location>
        <begin position="343"/>
        <end position="367"/>
    </location>
</feature>
<feature type="transmembrane region" description="Helical" evidence="10">
    <location>
        <begin position="193"/>
        <end position="216"/>
    </location>
</feature>
<dbReference type="PROSITE" id="PS50850">
    <property type="entry name" value="MFS"/>
    <property type="match status" value="1"/>
</dbReference>
<comment type="subcellular location">
    <subcellularLocation>
        <location evidence="1">Membrane</location>
        <topology evidence="1">Multi-pass membrane protein</topology>
    </subcellularLocation>
</comment>
<evidence type="ECO:0000259" key="11">
    <source>
        <dbReference type="PROSITE" id="PS50850"/>
    </source>
</evidence>
<dbReference type="CDD" id="cd17361">
    <property type="entry name" value="MFS_STP"/>
    <property type="match status" value="1"/>
</dbReference>
<name>A0A176WRK6_MARPO</name>
<protein>
    <recommendedName>
        <fullName evidence="11">Major facilitator superfamily (MFS) profile domain-containing protein</fullName>
    </recommendedName>
</protein>
<dbReference type="InterPro" id="IPR045262">
    <property type="entry name" value="STP/PLT_plant"/>
</dbReference>
<keyword evidence="7 10" id="KW-1133">Transmembrane helix</keyword>
<feature type="transmembrane region" description="Helical" evidence="10">
    <location>
        <begin position="77"/>
        <end position="98"/>
    </location>
</feature>
<dbReference type="GO" id="GO:0015293">
    <property type="term" value="F:symporter activity"/>
    <property type="evidence" value="ECO:0007669"/>
    <property type="project" value="UniProtKB-KW"/>
</dbReference>
<organism evidence="12 13">
    <name type="scientific">Marchantia polymorpha subsp. ruderalis</name>
    <dbReference type="NCBI Taxonomy" id="1480154"/>
    <lineage>
        <taxon>Eukaryota</taxon>
        <taxon>Viridiplantae</taxon>
        <taxon>Streptophyta</taxon>
        <taxon>Embryophyta</taxon>
        <taxon>Marchantiophyta</taxon>
        <taxon>Marchantiopsida</taxon>
        <taxon>Marchantiidae</taxon>
        <taxon>Marchantiales</taxon>
        <taxon>Marchantiaceae</taxon>
        <taxon>Marchantia</taxon>
    </lineage>
</organism>
<dbReference type="InterPro" id="IPR003663">
    <property type="entry name" value="Sugar/inositol_transpt"/>
</dbReference>
<keyword evidence="4" id="KW-0762">Sugar transport</keyword>
<gene>
    <name evidence="12" type="ORF">AXG93_4461s1540</name>
</gene>
<dbReference type="InterPro" id="IPR005829">
    <property type="entry name" value="Sugar_transporter_CS"/>
</dbReference>
<proteinExistence type="inferred from homology"/>
<dbReference type="InterPro" id="IPR036259">
    <property type="entry name" value="MFS_trans_sf"/>
</dbReference>
<dbReference type="GO" id="GO:0016020">
    <property type="term" value="C:membrane"/>
    <property type="evidence" value="ECO:0007669"/>
    <property type="project" value="UniProtKB-SubCell"/>
</dbReference>
<feature type="transmembrane region" description="Helical" evidence="10">
    <location>
        <begin position="137"/>
        <end position="154"/>
    </location>
</feature>
<comment type="similarity">
    <text evidence="2 9">Belongs to the major facilitator superfamily. Sugar transporter (TC 2.A.1.1) family.</text>
</comment>
<accession>A0A176WRK6</accession>
<dbReference type="InterPro" id="IPR020846">
    <property type="entry name" value="MFS_dom"/>
</dbReference>
<dbReference type="PANTHER" id="PTHR23500">
    <property type="entry name" value="SOLUTE CARRIER FAMILY 2, FACILITATED GLUCOSE TRANSPORTER"/>
    <property type="match status" value="1"/>
</dbReference>
<dbReference type="InterPro" id="IPR005828">
    <property type="entry name" value="MFS_sugar_transport-like"/>
</dbReference>
<evidence type="ECO:0000256" key="6">
    <source>
        <dbReference type="ARBA" id="ARBA00022847"/>
    </source>
</evidence>
<dbReference type="EMBL" id="LVLJ01000253">
    <property type="protein sequence ID" value="OAE35173.1"/>
    <property type="molecule type" value="Genomic_DNA"/>
</dbReference>
<feature type="transmembrane region" description="Helical" evidence="10">
    <location>
        <begin position="278"/>
        <end position="302"/>
    </location>
</feature>
<dbReference type="FunFam" id="1.20.1250.20:FF:000002">
    <property type="entry name" value="Sugar transport protein 13"/>
    <property type="match status" value="1"/>
</dbReference>
<keyword evidence="5 10" id="KW-0812">Transmembrane</keyword>
<feature type="transmembrane region" description="Helical" evidence="10">
    <location>
        <begin position="379"/>
        <end position="405"/>
    </location>
</feature>
<reference evidence="12" key="1">
    <citation type="submission" date="2016-03" db="EMBL/GenBank/DDBJ databases">
        <title>Mechanisms controlling the formation of the plant cell surface in tip-growing cells are functionally conserved among land plants.</title>
        <authorList>
            <person name="Honkanen S."/>
            <person name="Jones V.A."/>
            <person name="Morieri G."/>
            <person name="Champion C."/>
            <person name="Hetherington A.J."/>
            <person name="Kelly S."/>
            <person name="Saint-Marcoux D."/>
            <person name="Proust H."/>
            <person name="Prescott H."/>
            <person name="Dolan L."/>
        </authorList>
    </citation>
    <scope>NUCLEOTIDE SEQUENCE [LARGE SCALE GENOMIC DNA]</scope>
    <source>
        <tissue evidence="12">Whole gametophyte</tissue>
    </source>
</reference>
<dbReference type="PRINTS" id="PR00171">
    <property type="entry name" value="SUGRTRNSPORT"/>
</dbReference>
<dbReference type="InterPro" id="IPR044778">
    <property type="entry name" value="MFS_STP/MST-like_plant"/>
</dbReference>
<evidence type="ECO:0000256" key="8">
    <source>
        <dbReference type="ARBA" id="ARBA00023136"/>
    </source>
</evidence>
<evidence type="ECO:0000256" key="4">
    <source>
        <dbReference type="ARBA" id="ARBA00022597"/>
    </source>
</evidence>
<dbReference type="SUPFAM" id="SSF103473">
    <property type="entry name" value="MFS general substrate transporter"/>
    <property type="match status" value="1"/>
</dbReference>
<dbReference type="GO" id="GO:0015145">
    <property type="term" value="F:monosaccharide transmembrane transporter activity"/>
    <property type="evidence" value="ECO:0007669"/>
    <property type="project" value="InterPro"/>
</dbReference>
<evidence type="ECO:0000313" key="13">
    <source>
        <dbReference type="Proteomes" id="UP000077202"/>
    </source>
</evidence>
<comment type="caution">
    <text evidence="12">The sequence shown here is derived from an EMBL/GenBank/DDBJ whole genome shotgun (WGS) entry which is preliminary data.</text>
</comment>
<dbReference type="AlphaFoldDB" id="A0A176WRK6"/>
<keyword evidence="6" id="KW-0769">Symport</keyword>
<evidence type="ECO:0000256" key="5">
    <source>
        <dbReference type="ARBA" id="ARBA00022692"/>
    </source>
</evidence>
<dbReference type="Proteomes" id="UP000077202">
    <property type="component" value="Unassembled WGS sequence"/>
</dbReference>
<evidence type="ECO:0000256" key="10">
    <source>
        <dbReference type="SAM" id="Phobius"/>
    </source>
</evidence>
<dbReference type="PROSITE" id="PS00216">
    <property type="entry name" value="SUGAR_TRANSPORT_1"/>
    <property type="match status" value="1"/>
</dbReference>
<feature type="transmembrane region" description="Helical" evidence="10">
    <location>
        <begin position="166"/>
        <end position="187"/>
    </location>
</feature>
<dbReference type="PANTHER" id="PTHR23500:SF574">
    <property type="entry name" value="SUGAR TRANSPORT PROTEIN 1"/>
    <property type="match status" value="1"/>
</dbReference>
<evidence type="ECO:0000256" key="1">
    <source>
        <dbReference type="ARBA" id="ARBA00004141"/>
    </source>
</evidence>
<feature type="transmembrane region" description="Helical" evidence="10">
    <location>
        <begin position="444"/>
        <end position="467"/>
    </location>
</feature>
<keyword evidence="13" id="KW-1185">Reference proteome</keyword>
<keyword evidence="8 10" id="KW-0472">Membrane</keyword>
<sequence length="512" mass="56109">MAGGGVVSGPSGKHYEGHVTLFVALACIVAASGGLIFGYDIGISGGVTSMKSFQRKFFPRLLNAHDRNTYCRFDDQVVQIFTSSLYLAGLISTFFAMWTTSHWGRRPSMLIGGIAFLVGSVLNAAAVNLAMLVIGRIALGVGVGFGNQAVPLYLSEMAPAKLRGALNIMFQLATTIGILAANLINYGTEKVDWGWRLSLGLAAVPAGILTLGGMFLPETPNSLIERSRHDEGKHMLEKIRGTPNIGPEFDDIVEASNAAKAIQNPLGNLFKRQYRPQLTIAILVPFFQQVTGINAIMFYAPVLFQTIGFGSDASLYSAVITGAVNVVATLVSIGTVDRWGRKILFYEGGIQMFVCQIAIAVILKFKLPLAIGSELSKGWAAVVVVLICVYVAAFAWSWGPLGWLVPSEVFPLEIRSAAQSITVGTNFLFTFVIGQAFLTMLCHFRWGIFLFFGGWVFIMTLFVFFFLPETKNVPIEEMVYVWKAHWFWKRFIGDEVYSSYPTDVEKHNNAKL</sequence>
<dbReference type="Pfam" id="PF00083">
    <property type="entry name" value="Sugar_tr"/>
    <property type="match status" value="1"/>
</dbReference>
<feature type="transmembrane region" description="Helical" evidence="10">
    <location>
        <begin position="110"/>
        <end position="131"/>
    </location>
</feature>
<keyword evidence="3 9" id="KW-0813">Transport</keyword>
<evidence type="ECO:0000256" key="2">
    <source>
        <dbReference type="ARBA" id="ARBA00010992"/>
    </source>
</evidence>
<evidence type="ECO:0000256" key="7">
    <source>
        <dbReference type="ARBA" id="ARBA00022989"/>
    </source>
</evidence>
<dbReference type="NCBIfam" id="TIGR00879">
    <property type="entry name" value="SP"/>
    <property type="match status" value="1"/>
</dbReference>
<dbReference type="Gene3D" id="1.20.1250.20">
    <property type="entry name" value="MFS general substrate transporter like domains"/>
    <property type="match status" value="1"/>
</dbReference>
<evidence type="ECO:0000313" key="12">
    <source>
        <dbReference type="EMBL" id="OAE35173.1"/>
    </source>
</evidence>
<evidence type="ECO:0000256" key="9">
    <source>
        <dbReference type="RuleBase" id="RU003346"/>
    </source>
</evidence>
<feature type="transmembrane region" description="Helical" evidence="10">
    <location>
        <begin position="417"/>
        <end position="438"/>
    </location>
</feature>
<feature type="transmembrane region" description="Helical" evidence="10">
    <location>
        <begin position="314"/>
        <end position="336"/>
    </location>
</feature>
<feature type="domain" description="Major facilitator superfamily (MFS) profile" evidence="11">
    <location>
        <begin position="26"/>
        <end position="471"/>
    </location>
</feature>
<evidence type="ECO:0000256" key="3">
    <source>
        <dbReference type="ARBA" id="ARBA00022448"/>
    </source>
</evidence>
<feature type="transmembrane region" description="Helical" evidence="10">
    <location>
        <begin position="19"/>
        <end position="39"/>
    </location>
</feature>